<dbReference type="Gene3D" id="3.40.50.300">
    <property type="entry name" value="P-loop containing nucleotide triphosphate hydrolases"/>
    <property type="match status" value="1"/>
</dbReference>
<dbReference type="Proteomes" id="UP000027073">
    <property type="component" value="Unassembled WGS sequence"/>
</dbReference>
<dbReference type="STRING" id="1137138.A0A067NWD0"/>
<keyword evidence="1" id="KW-0347">Helicase</keyword>
<keyword evidence="1" id="KW-0227">DNA damage</keyword>
<evidence type="ECO:0000313" key="5">
    <source>
        <dbReference type="Proteomes" id="UP000027073"/>
    </source>
</evidence>
<name>A0A067NWD0_PLEO1</name>
<comment type="cofactor">
    <cofactor evidence="1">
        <name>Mg(2+)</name>
        <dbReference type="ChEBI" id="CHEBI:18420"/>
    </cofactor>
</comment>
<comment type="similarity">
    <text evidence="1">Belongs to the helicase family.</text>
</comment>
<feature type="compositionally biased region" description="Acidic residues" evidence="2">
    <location>
        <begin position="188"/>
        <end position="209"/>
    </location>
</feature>
<gene>
    <name evidence="4" type="ORF">PLEOSDRAFT_154430</name>
</gene>
<dbReference type="GO" id="GO:0016887">
    <property type="term" value="F:ATP hydrolysis activity"/>
    <property type="evidence" value="ECO:0007669"/>
    <property type="project" value="RHEA"/>
</dbReference>
<evidence type="ECO:0000313" key="4">
    <source>
        <dbReference type="EMBL" id="KDQ32234.1"/>
    </source>
</evidence>
<feature type="region of interest" description="Disordered" evidence="2">
    <location>
        <begin position="166"/>
        <end position="213"/>
    </location>
</feature>
<dbReference type="EMBL" id="KL198005">
    <property type="protein sequence ID" value="KDQ32234.1"/>
    <property type="molecule type" value="Genomic_DNA"/>
</dbReference>
<keyword evidence="1" id="KW-0547">Nucleotide-binding</keyword>
<dbReference type="GO" id="GO:0000723">
    <property type="term" value="P:telomere maintenance"/>
    <property type="evidence" value="ECO:0007669"/>
    <property type="project" value="InterPro"/>
</dbReference>
<keyword evidence="1" id="KW-0233">DNA recombination</keyword>
<dbReference type="InterPro" id="IPR010285">
    <property type="entry name" value="DNA_helicase_pif1-like_DEAD"/>
</dbReference>
<evidence type="ECO:0000256" key="2">
    <source>
        <dbReference type="SAM" id="MobiDB-lite"/>
    </source>
</evidence>
<dbReference type="OrthoDB" id="3259294at2759"/>
<dbReference type="HOGENOM" id="CLU_286991_0_0_1"/>
<dbReference type="InterPro" id="IPR027417">
    <property type="entry name" value="P-loop_NTPase"/>
</dbReference>
<keyword evidence="1" id="KW-0234">DNA repair</keyword>
<keyword evidence="1" id="KW-0378">Hydrolase</keyword>
<dbReference type="EC" id="5.6.2.3" evidence="1"/>
<reference evidence="5" key="1">
    <citation type="journal article" date="2014" name="Proc. Natl. Acad. Sci. U.S.A.">
        <title>Extensive sampling of basidiomycete genomes demonstrates inadequacy of the white-rot/brown-rot paradigm for wood decay fungi.</title>
        <authorList>
            <person name="Riley R."/>
            <person name="Salamov A.A."/>
            <person name="Brown D.W."/>
            <person name="Nagy L.G."/>
            <person name="Floudas D."/>
            <person name="Held B.W."/>
            <person name="Levasseur A."/>
            <person name="Lombard V."/>
            <person name="Morin E."/>
            <person name="Otillar R."/>
            <person name="Lindquist E.A."/>
            <person name="Sun H."/>
            <person name="LaButti K.M."/>
            <person name="Schmutz J."/>
            <person name="Jabbour D."/>
            <person name="Luo H."/>
            <person name="Baker S.E."/>
            <person name="Pisabarro A.G."/>
            <person name="Walton J.D."/>
            <person name="Blanchette R.A."/>
            <person name="Henrissat B."/>
            <person name="Martin F."/>
            <person name="Cullen D."/>
            <person name="Hibbett D.S."/>
            <person name="Grigoriev I.V."/>
        </authorList>
    </citation>
    <scope>NUCLEOTIDE SEQUENCE [LARGE SCALE GENOMIC DNA]</scope>
    <source>
        <strain evidence="5">PC15</strain>
    </source>
</reference>
<dbReference type="PANTHER" id="PTHR47642">
    <property type="entry name" value="ATP-DEPENDENT DNA HELICASE"/>
    <property type="match status" value="1"/>
</dbReference>
<proteinExistence type="inferred from homology"/>
<evidence type="ECO:0000256" key="1">
    <source>
        <dbReference type="RuleBase" id="RU363044"/>
    </source>
</evidence>
<evidence type="ECO:0000259" key="3">
    <source>
        <dbReference type="Pfam" id="PF05970"/>
    </source>
</evidence>
<accession>A0A067NWD0</accession>
<dbReference type="AlphaFoldDB" id="A0A067NWD0"/>
<keyword evidence="1" id="KW-0067">ATP-binding</keyword>
<dbReference type="GO" id="GO:0006310">
    <property type="term" value="P:DNA recombination"/>
    <property type="evidence" value="ECO:0007669"/>
    <property type="project" value="UniProtKB-KW"/>
</dbReference>
<dbReference type="Pfam" id="PF05970">
    <property type="entry name" value="PIF1"/>
    <property type="match status" value="1"/>
</dbReference>
<dbReference type="InParanoid" id="A0A067NWD0"/>
<protein>
    <recommendedName>
        <fullName evidence="1">ATP-dependent DNA helicase</fullName>
        <ecNumber evidence="1">5.6.2.3</ecNumber>
    </recommendedName>
</protein>
<organism evidence="4 5">
    <name type="scientific">Pleurotus ostreatus (strain PC15)</name>
    <name type="common">Oyster mushroom</name>
    <dbReference type="NCBI Taxonomy" id="1137138"/>
    <lineage>
        <taxon>Eukaryota</taxon>
        <taxon>Fungi</taxon>
        <taxon>Dikarya</taxon>
        <taxon>Basidiomycota</taxon>
        <taxon>Agaricomycotina</taxon>
        <taxon>Agaricomycetes</taxon>
        <taxon>Agaricomycetidae</taxon>
        <taxon>Agaricales</taxon>
        <taxon>Pleurotineae</taxon>
        <taxon>Pleurotaceae</taxon>
        <taxon>Pleurotus</taxon>
    </lineage>
</organism>
<dbReference type="InterPro" id="IPR051055">
    <property type="entry name" value="PIF1_helicase"/>
</dbReference>
<feature type="domain" description="DNA helicase Pif1-like DEAD-box helicase" evidence="3">
    <location>
        <begin position="499"/>
        <end position="572"/>
    </location>
</feature>
<dbReference type="GO" id="GO:0043139">
    <property type="term" value="F:5'-3' DNA helicase activity"/>
    <property type="evidence" value="ECO:0007669"/>
    <property type="project" value="UniProtKB-EC"/>
</dbReference>
<sequence length="1075" mass="121312">MSGTAVKAVVAYVSDYITKCGLKTHVVFECIQAVLAHNPDILNDNGVESVYKARQIMTKVVNLMGAKLEMGSPMICMYLLGHQDHYTSHEFKVFYWTFYVSEARSYWHPDDAYKVTDKVALMKTNDRVIGLSPVFDYVHRPESLHNMCLYDWAIRCKRVKINKKTNKNSGLENDSNEQEASEAKEINPDEYDDDNDDDIDDSADMDNEDTDRFLSGSKRSKQVLLEYTPEHPLSSTHRCALMLETNKKLSRTVLNFMSAPPRRDQGDREYYCSAMLAFFVPWRSSKDLKTANTTWDEAFLAQDFSTHHSKIMNNFNLQYECLDAKDDFRTEMKVGASSELSLPFSDDVYVAKKCEDGLDDILTDASDINLKIEADKMCAAALRRDKAIKSMKAMMQNTNWATPLHSTEGVCISNNDIVQQLRPPQKSPREWRQQVQTLRQQVLEARKQTGSSRGDSKPSCPQPCDYDYVKVVDKSYLEAAYIPKIHCELVTECVTSFSLNEEQNRAFTIVANHTVAENSGQLKMYIGGMGGTGKSQVLKALVHLFTSRNELHKLLVVAPTASAACLLPGGQSLKRLKQQEEAFGKALWHQVTTVVILRKNMRQKSQTAEDAKFCTALENMRYRACTLEDVQFLRGRVSTNIEGRPSVCNPNFRNVSIITARHVNKDAINVLGEQRFAAEHNLKLTMFYCEDTVAPIADFDEVRGKKRATKVQLEEGVQRILWEQPACSVEKKIPAKLNLCKGLPVMLRDNSATELCMTNGQEGFVYDWVAAVGLYGQHVLDVLFVKLKSPPVDVQFDGLPVNVVPILRTASHTWCELPSGKWLHASRSQVEITVNYAMTDFASQGKTRVHNVVHLNDTTSHQGYYTALSRSATAAGTLILQAFNPAIISDKKCSGALRQEFRDIELLDDITRLQFEGRLPASVTGETRRTLIHAFRQHKSDSYVPQHVHSAIRWNRKQPYVEPDFSNLEWSIIPTQQMRKFLSDDFVEQMKEKTELWKNGETEPVKAEVTPTPVGKPNTSLGKTLKHGLHEESTSNAVSMKKCVKTTANTDNADHPAAHHLVPIGCLGRSSHFLN</sequence>
<dbReference type="PANTHER" id="PTHR47642:SF6">
    <property type="entry name" value="ATP-DEPENDENT DNA HELICASE"/>
    <property type="match status" value="1"/>
</dbReference>
<comment type="catalytic activity">
    <reaction evidence="1">
        <text>ATP + H2O = ADP + phosphate + H(+)</text>
        <dbReference type="Rhea" id="RHEA:13065"/>
        <dbReference type="ChEBI" id="CHEBI:15377"/>
        <dbReference type="ChEBI" id="CHEBI:15378"/>
        <dbReference type="ChEBI" id="CHEBI:30616"/>
        <dbReference type="ChEBI" id="CHEBI:43474"/>
        <dbReference type="ChEBI" id="CHEBI:456216"/>
        <dbReference type="EC" id="5.6.2.3"/>
    </reaction>
</comment>
<dbReference type="GO" id="GO:0005524">
    <property type="term" value="F:ATP binding"/>
    <property type="evidence" value="ECO:0007669"/>
    <property type="project" value="UniProtKB-KW"/>
</dbReference>
<dbReference type="SUPFAM" id="SSF52540">
    <property type="entry name" value="P-loop containing nucleoside triphosphate hydrolases"/>
    <property type="match status" value="2"/>
</dbReference>
<dbReference type="GO" id="GO:0006281">
    <property type="term" value="P:DNA repair"/>
    <property type="evidence" value="ECO:0007669"/>
    <property type="project" value="UniProtKB-KW"/>
</dbReference>
<dbReference type="VEuPathDB" id="FungiDB:PLEOSDRAFT_154430"/>